<proteinExistence type="predicted"/>
<dbReference type="SUPFAM" id="SSF54292">
    <property type="entry name" value="2Fe-2S ferredoxin-like"/>
    <property type="match status" value="1"/>
</dbReference>
<keyword evidence="4" id="KW-0411">Iron-sulfur</keyword>
<reference evidence="7 8" key="1">
    <citation type="submission" date="2015-04" db="EMBL/GenBank/DDBJ databases">
        <title>Lasius niger genome sequencing.</title>
        <authorList>
            <person name="Konorov E.A."/>
            <person name="Nikitin M.A."/>
            <person name="Kirill M.V."/>
            <person name="Chang P."/>
        </authorList>
    </citation>
    <scope>NUCLEOTIDE SEQUENCE [LARGE SCALE GENOMIC DNA]</scope>
    <source>
        <tissue evidence="7">Whole</tissue>
    </source>
</reference>
<dbReference type="Proteomes" id="UP000036403">
    <property type="component" value="Unassembled WGS sequence"/>
</dbReference>
<dbReference type="GO" id="GO:0005739">
    <property type="term" value="C:mitochondrion"/>
    <property type="evidence" value="ECO:0007669"/>
    <property type="project" value="TreeGrafter"/>
</dbReference>
<feature type="compositionally biased region" description="Basic and acidic residues" evidence="6">
    <location>
        <begin position="163"/>
        <end position="182"/>
    </location>
</feature>
<dbReference type="PRINTS" id="PR00355">
    <property type="entry name" value="ADRENODOXIN"/>
</dbReference>
<evidence type="ECO:0000313" key="8">
    <source>
        <dbReference type="Proteomes" id="UP000036403"/>
    </source>
</evidence>
<feature type="compositionally biased region" description="Acidic residues" evidence="6">
    <location>
        <begin position="332"/>
        <end position="344"/>
    </location>
</feature>
<feature type="compositionally biased region" description="Basic and acidic residues" evidence="6">
    <location>
        <begin position="82"/>
        <end position="94"/>
    </location>
</feature>
<evidence type="ECO:0000256" key="3">
    <source>
        <dbReference type="ARBA" id="ARBA00023004"/>
    </source>
</evidence>
<dbReference type="GO" id="GO:0009055">
    <property type="term" value="F:electron transfer activity"/>
    <property type="evidence" value="ECO:0007669"/>
    <property type="project" value="TreeGrafter"/>
</dbReference>
<dbReference type="PANTHER" id="PTHR23426">
    <property type="entry name" value="FERREDOXIN/ADRENODOXIN"/>
    <property type="match status" value="1"/>
</dbReference>
<dbReference type="SUPFAM" id="SSF57667">
    <property type="entry name" value="beta-beta-alpha zinc fingers"/>
    <property type="match status" value="1"/>
</dbReference>
<feature type="region of interest" description="Disordered" evidence="6">
    <location>
        <begin position="415"/>
        <end position="521"/>
    </location>
</feature>
<sequence length="651" mass="74650">MARKRTLHSLDYRRKLLGSRSRDYIQRMRMTTTKLRRSSGTTRLPGSKKDSGSGTSVKDKDREMAKAINAEFSDDEDEEDDNKSNWDDEEKPHEGDEEEELEEEEEKKKKEDKRKKEKQDREREHTEDEEEKDDDIKEDDDDQKREEDEDDEDDDGDDEERGENEKTERDRTAGSEELPSRRDGRKFIKLKCPHCAHHSVTFKEYSLHLFSGRHSAAMKRIAARHKATLTRMRVVQRQEQRRIEARDAARGTLPSRTMFCAICKLNYRSLKAAHQLSESHRQMKRFLTPFCRVCRIQFRSPMFFETHMCSLEHIKRKSMLRERMNANGSGEAEADSSAPEEDDKEVNLDNFMTLDSVGDVDEDEESNDKKKDKAEEASKTSPANSEPQASTNTTPVVITIDNNSVGDAEYIKIEEEKSNSMESDKNAKDGKNNQGDEDDDDDYRAHGDDKLTWDDVDKDLGDILRESEAGASKSSDDEDSRYDRFRNSDKKLQSGKEKESEKNEILEDKSGNNKTKDSKVKVEKTTDMVSITFVRTSGERIKAKGKVGDSILDIVVNNDIDLDGYAWRKIVRLENTGACEGTLTCSTCHLIFPEDIYNSLPNKPTDEEVDMLDLAFELTDTSRLGCQIIMTEELDGIEVRVPSTINDARSS</sequence>
<dbReference type="EMBL" id="LBMM01001808">
    <property type="protein sequence ID" value="KMQ95710.1"/>
    <property type="molecule type" value="Genomic_DNA"/>
</dbReference>
<feature type="compositionally biased region" description="Acidic residues" evidence="6">
    <location>
        <begin position="72"/>
        <end position="81"/>
    </location>
</feature>
<evidence type="ECO:0000256" key="5">
    <source>
        <dbReference type="ARBA" id="ARBA00034078"/>
    </source>
</evidence>
<evidence type="ECO:0000256" key="2">
    <source>
        <dbReference type="ARBA" id="ARBA00022723"/>
    </source>
</evidence>
<evidence type="ECO:0000256" key="4">
    <source>
        <dbReference type="ARBA" id="ARBA00023014"/>
    </source>
</evidence>
<feature type="compositionally biased region" description="Polar residues" evidence="6">
    <location>
        <begin position="29"/>
        <end position="44"/>
    </location>
</feature>
<comment type="cofactor">
    <cofactor evidence="5">
        <name>[2Fe-2S] cluster</name>
        <dbReference type="ChEBI" id="CHEBI:190135"/>
    </cofactor>
</comment>
<feature type="region of interest" description="Disordered" evidence="6">
    <location>
        <begin position="21"/>
        <end position="182"/>
    </location>
</feature>
<dbReference type="InterPro" id="IPR001055">
    <property type="entry name" value="Adrenodoxin-like"/>
</dbReference>
<feature type="compositionally biased region" description="Basic and acidic residues" evidence="6">
    <location>
        <begin position="117"/>
        <end position="126"/>
    </location>
</feature>
<dbReference type="InterPro" id="IPR036236">
    <property type="entry name" value="Znf_C2H2_sf"/>
</dbReference>
<name>A0A0J7NTG2_LASNI</name>
<feature type="compositionally biased region" description="Basic and acidic residues" evidence="6">
    <location>
        <begin position="367"/>
        <end position="378"/>
    </location>
</feature>
<organism evidence="7 8">
    <name type="scientific">Lasius niger</name>
    <name type="common">Black garden ant</name>
    <dbReference type="NCBI Taxonomy" id="67767"/>
    <lineage>
        <taxon>Eukaryota</taxon>
        <taxon>Metazoa</taxon>
        <taxon>Ecdysozoa</taxon>
        <taxon>Arthropoda</taxon>
        <taxon>Hexapoda</taxon>
        <taxon>Insecta</taxon>
        <taxon>Pterygota</taxon>
        <taxon>Neoptera</taxon>
        <taxon>Endopterygota</taxon>
        <taxon>Hymenoptera</taxon>
        <taxon>Apocrita</taxon>
        <taxon>Aculeata</taxon>
        <taxon>Formicoidea</taxon>
        <taxon>Formicidae</taxon>
        <taxon>Formicinae</taxon>
        <taxon>Lasius</taxon>
        <taxon>Lasius</taxon>
    </lineage>
</organism>
<feature type="region of interest" description="Disordered" evidence="6">
    <location>
        <begin position="325"/>
        <end position="401"/>
    </location>
</feature>
<feature type="compositionally biased region" description="Basic and acidic residues" evidence="6">
    <location>
        <begin position="443"/>
        <end position="468"/>
    </location>
</feature>
<keyword evidence="8" id="KW-1185">Reference proteome</keyword>
<dbReference type="Gene3D" id="3.10.20.30">
    <property type="match status" value="1"/>
</dbReference>
<accession>A0A0J7NTG2</accession>
<evidence type="ECO:0000256" key="1">
    <source>
        <dbReference type="ARBA" id="ARBA00022714"/>
    </source>
</evidence>
<evidence type="ECO:0000313" key="7">
    <source>
        <dbReference type="EMBL" id="KMQ95710.1"/>
    </source>
</evidence>
<feature type="compositionally biased region" description="Polar residues" evidence="6">
    <location>
        <begin position="380"/>
        <end position="401"/>
    </location>
</feature>
<dbReference type="OrthoDB" id="268593at2759"/>
<comment type="caution">
    <text evidence="7">The sequence shown here is derived from an EMBL/GenBank/DDBJ whole genome shotgun (WGS) entry which is preliminary data.</text>
</comment>
<dbReference type="GO" id="GO:0051537">
    <property type="term" value="F:2 iron, 2 sulfur cluster binding"/>
    <property type="evidence" value="ECO:0007669"/>
    <property type="project" value="UniProtKB-KW"/>
</dbReference>
<feature type="compositionally biased region" description="Basic and acidic residues" evidence="6">
    <location>
        <begin position="481"/>
        <end position="521"/>
    </location>
</feature>
<evidence type="ECO:0000256" key="6">
    <source>
        <dbReference type="SAM" id="MobiDB-lite"/>
    </source>
</evidence>
<dbReference type="InterPro" id="IPR012675">
    <property type="entry name" value="Beta-grasp_dom_sf"/>
</dbReference>
<feature type="compositionally biased region" description="Acidic residues" evidence="6">
    <location>
        <begin position="127"/>
        <end position="162"/>
    </location>
</feature>
<gene>
    <name evidence="7" type="ORF">RF55_4059</name>
</gene>
<dbReference type="AlphaFoldDB" id="A0A0J7NTG2"/>
<feature type="compositionally biased region" description="Basic and acidic residues" evidence="6">
    <location>
        <begin position="47"/>
        <end position="65"/>
    </location>
</feature>
<dbReference type="InterPro" id="IPR018298">
    <property type="entry name" value="Adrenodoxin_Fe-S_BS"/>
</dbReference>
<dbReference type="PaxDb" id="67767-A0A0J7NTG2"/>
<dbReference type="GO" id="GO:0046872">
    <property type="term" value="F:metal ion binding"/>
    <property type="evidence" value="ECO:0007669"/>
    <property type="project" value="UniProtKB-KW"/>
</dbReference>
<keyword evidence="1" id="KW-0001">2Fe-2S</keyword>
<dbReference type="GO" id="GO:0140647">
    <property type="term" value="P:P450-containing electron transport chain"/>
    <property type="evidence" value="ECO:0007669"/>
    <property type="project" value="InterPro"/>
</dbReference>
<dbReference type="PROSITE" id="PS00814">
    <property type="entry name" value="ADX"/>
    <property type="match status" value="1"/>
</dbReference>
<protein>
    <submittedName>
        <fullName evidence="7">Zinc finger protein</fullName>
    </submittedName>
</protein>
<dbReference type="InterPro" id="IPR036010">
    <property type="entry name" value="2Fe-2S_ferredoxin-like_sf"/>
</dbReference>
<dbReference type="STRING" id="67767.A0A0J7NTG2"/>
<keyword evidence="2" id="KW-0479">Metal-binding</keyword>
<keyword evidence="3" id="KW-0408">Iron</keyword>
<dbReference type="PANTHER" id="PTHR23426:SF76">
    <property type="entry name" value="ADRENODOXIN-LIKE PROTEIN 2, MITOCHONDRIAL"/>
    <property type="match status" value="1"/>
</dbReference>
<feature type="compositionally biased region" description="Acidic residues" evidence="6">
    <location>
        <begin position="95"/>
        <end position="105"/>
    </location>
</feature>
<feature type="compositionally biased region" description="Basic and acidic residues" evidence="6">
    <location>
        <begin position="415"/>
        <end position="431"/>
    </location>
</feature>